<sequence>MGAFEASARQSGPKGLLPADDFTTLSRNYQALQPNLFPSPKASCRHFNPIYVLSVKRNLMGFQAMLARARGTAISQPSLPGDIAFFGKIVIGKT</sequence>
<accession>A0ABU1KLQ3</accession>
<proteinExistence type="predicted"/>
<dbReference type="RefSeq" id="WP_281809511.1">
    <property type="nucleotide sequence ID" value="NZ_BSDO01000008.1"/>
</dbReference>
<protein>
    <submittedName>
        <fullName evidence="1">Uncharacterized protein</fullName>
    </submittedName>
</protein>
<dbReference type="GeneID" id="95765239"/>
<keyword evidence="2" id="KW-1185">Reference proteome</keyword>
<comment type="caution">
    <text evidence="1">The sequence shown here is derived from an EMBL/GenBank/DDBJ whole genome shotgun (WGS) entry which is preliminary data.</text>
</comment>
<reference evidence="1 2" key="1">
    <citation type="submission" date="2023-07" db="EMBL/GenBank/DDBJ databases">
        <title>Genomic Encyclopedia of Type Strains, Phase IV (KMG-IV): sequencing the most valuable type-strain genomes for metagenomic binning, comparative biology and taxonomic classification.</title>
        <authorList>
            <person name="Goeker M."/>
        </authorList>
    </citation>
    <scope>NUCLEOTIDE SEQUENCE [LARGE SCALE GENOMIC DNA]</scope>
    <source>
        <strain evidence="1 2">DSM 338</strain>
    </source>
</reference>
<organism evidence="1 2">
    <name type="scientific">Xanthobacter flavus</name>
    <dbReference type="NCBI Taxonomy" id="281"/>
    <lineage>
        <taxon>Bacteria</taxon>
        <taxon>Pseudomonadati</taxon>
        <taxon>Pseudomonadota</taxon>
        <taxon>Alphaproteobacteria</taxon>
        <taxon>Hyphomicrobiales</taxon>
        <taxon>Xanthobacteraceae</taxon>
        <taxon>Xanthobacter</taxon>
    </lineage>
</organism>
<evidence type="ECO:0000313" key="2">
    <source>
        <dbReference type="Proteomes" id="UP001245370"/>
    </source>
</evidence>
<dbReference type="EMBL" id="JAVDPY010000008">
    <property type="protein sequence ID" value="MDR6335527.1"/>
    <property type="molecule type" value="Genomic_DNA"/>
</dbReference>
<evidence type="ECO:0000313" key="1">
    <source>
        <dbReference type="EMBL" id="MDR6335527.1"/>
    </source>
</evidence>
<name>A0ABU1KLQ3_XANFL</name>
<gene>
    <name evidence="1" type="ORF">GGQ86_004023</name>
</gene>
<dbReference type="Proteomes" id="UP001245370">
    <property type="component" value="Unassembled WGS sequence"/>
</dbReference>